<keyword evidence="13 22" id="KW-0067">ATP-binding</keyword>
<feature type="transmembrane region" description="Helical" evidence="24">
    <location>
        <begin position="36"/>
        <end position="52"/>
    </location>
</feature>
<comment type="cofactor">
    <cofactor evidence="23">
        <name>Mg(2+)</name>
        <dbReference type="ChEBI" id="CHEBI:18420"/>
    </cofactor>
    <text evidence="23">Mn(2+), Zn(2+), Cd(2+) and Co(2+) support activity to lesser extents.</text>
</comment>
<keyword evidence="7 24" id="KW-0997">Cell inner membrane</keyword>
<comment type="similarity">
    <text evidence="2 24">Belongs to the bacterial diacylglycerol kinase family.</text>
</comment>
<dbReference type="EC" id="2.7.1.107" evidence="3 24"/>
<dbReference type="GO" id="GO:0005524">
    <property type="term" value="F:ATP binding"/>
    <property type="evidence" value="ECO:0007669"/>
    <property type="project" value="UniProtKB-KW"/>
</dbReference>
<dbReference type="GO" id="GO:0046872">
    <property type="term" value="F:metal ion binding"/>
    <property type="evidence" value="ECO:0007669"/>
    <property type="project" value="UniProtKB-KW"/>
</dbReference>
<dbReference type="AlphaFoldDB" id="A0A1I6QG93"/>
<feature type="binding site" evidence="22">
    <location>
        <position position="11"/>
    </location>
    <ligand>
        <name>ATP</name>
        <dbReference type="ChEBI" id="CHEBI:30616"/>
    </ligand>
</feature>
<evidence type="ECO:0000256" key="22">
    <source>
        <dbReference type="PIRSR" id="PIRSR600829-3"/>
    </source>
</evidence>
<comment type="catalytic activity">
    <reaction evidence="24">
        <text>a 1,2-diacyl-sn-glycerol + ATP = a 1,2-diacyl-sn-glycero-3-phosphate + ADP + H(+)</text>
        <dbReference type="Rhea" id="RHEA:10272"/>
        <dbReference type="ChEBI" id="CHEBI:15378"/>
        <dbReference type="ChEBI" id="CHEBI:17815"/>
        <dbReference type="ChEBI" id="CHEBI:30616"/>
        <dbReference type="ChEBI" id="CHEBI:58608"/>
        <dbReference type="ChEBI" id="CHEBI:456216"/>
        <dbReference type="EC" id="2.7.1.107"/>
    </reaction>
</comment>
<accession>A0A1I6QG93</accession>
<dbReference type="STRING" id="394264.SAMN04488040_0713"/>
<evidence type="ECO:0000256" key="8">
    <source>
        <dbReference type="ARBA" id="ARBA00022679"/>
    </source>
</evidence>
<keyword evidence="6" id="KW-0444">Lipid biosynthesis</keyword>
<evidence type="ECO:0000256" key="17">
    <source>
        <dbReference type="ARBA" id="ARBA00023136"/>
    </source>
</evidence>
<feature type="binding site" evidence="23">
    <location>
        <position position="78"/>
    </location>
    <ligand>
        <name>a divalent metal cation</name>
        <dbReference type="ChEBI" id="CHEBI:60240"/>
    </ligand>
</feature>
<dbReference type="EMBL" id="FPAJ01000001">
    <property type="protein sequence ID" value="SFS51511.1"/>
    <property type="molecule type" value="Genomic_DNA"/>
</dbReference>
<evidence type="ECO:0000256" key="6">
    <source>
        <dbReference type="ARBA" id="ARBA00022516"/>
    </source>
</evidence>
<evidence type="ECO:0000256" key="5">
    <source>
        <dbReference type="ARBA" id="ARBA00022475"/>
    </source>
</evidence>
<organism evidence="25 26">
    <name type="scientific">Sulfitobacter marinus</name>
    <dbReference type="NCBI Taxonomy" id="394264"/>
    <lineage>
        <taxon>Bacteria</taxon>
        <taxon>Pseudomonadati</taxon>
        <taxon>Pseudomonadota</taxon>
        <taxon>Alphaproteobacteria</taxon>
        <taxon>Rhodobacterales</taxon>
        <taxon>Roseobacteraceae</taxon>
        <taxon>Sulfitobacter</taxon>
    </lineage>
</organism>
<evidence type="ECO:0000256" key="14">
    <source>
        <dbReference type="ARBA" id="ARBA00022842"/>
    </source>
</evidence>
<keyword evidence="18" id="KW-0594">Phospholipid biosynthesis</keyword>
<name>A0A1I6QG93_9RHOB</name>
<evidence type="ECO:0000256" key="20">
    <source>
        <dbReference type="PIRSR" id="PIRSR600829-1"/>
    </source>
</evidence>
<comment type="function">
    <text evidence="24">Catalyzes the ATP-dependent phosphorylation of sn-l,2-diacylglycerol (DAG) to phosphatidic acid. Involved in the recycling of diacylglycerol produced as a by-product during membrane-derived oligosaccharide (MDO) biosynthesis.</text>
</comment>
<feature type="binding site" evidence="23">
    <location>
        <position position="30"/>
    </location>
    <ligand>
        <name>a divalent metal cation</name>
        <dbReference type="ChEBI" id="CHEBI:60240"/>
    </ligand>
</feature>
<feature type="active site" description="Proton acceptor" evidence="20">
    <location>
        <position position="71"/>
    </location>
</feature>
<evidence type="ECO:0000256" key="2">
    <source>
        <dbReference type="ARBA" id="ARBA00005967"/>
    </source>
</evidence>
<evidence type="ECO:0000256" key="9">
    <source>
        <dbReference type="ARBA" id="ARBA00022692"/>
    </source>
</evidence>
<keyword evidence="14 23" id="KW-0460">Magnesium</keyword>
<feature type="binding site" evidence="22">
    <location>
        <begin position="96"/>
        <end position="97"/>
    </location>
    <ligand>
        <name>ATP</name>
        <dbReference type="ChEBI" id="CHEBI:30616"/>
    </ligand>
</feature>
<keyword evidence="8 24" id="KW-0808">Transferase</keyword>
<evidence type="ECO:0000313" key="26">
    <source>
        <dbReference type="Proteomes" id="UP000199239"/>
    </source>
</evidence>
<sequence length="122" mass="13455">MKQIISEQFERIRQRAVWSWAGFAHVYQTEHSLKQWLVCNAFFAILACILPLDAATRGMLLMGGVFVLAMECVNTAIERIVDDISLEKRDLAKQAKDCGSAAVAVTAIGVGVGWLTALIELM</sequence>
<evidence type="ECO:0000256" key="4">
    <source>
        <dbReference type="ARBA" id="ARBA00017575"/>
    </source>
</evidence>
<dbReference type="CDD" id="cd14264">
    <property type="entry name" value="DAGK_IM"/>
    <property type="match status" value="1"/>
</dbReference>
<evidence type="ECO:0000256" key="23">
    <source>
        <dbReference type="PIRSR" id="PIRSR600829-4"/>
    </source>
</evidence>
<keyword evidence="5" id="KW-1003">Cell membrane</keyword>
<feature type="transmembrane region" description="Helical" evidence="24">
    <location>
        <begin position="58"/>
        <end position="77"/>
    </location>
</feature>
<keyword evidence="9 24" id="KW-0812">Transmembrane</keyword>
<evidence type="ECO:0000256" key="7">
    <source>
        <dbReference type="ARBA" id="ARBA00022519"/>
    </source>
</evidence>
<feature type="binding site" evidence="21">
    <location>
        <position position="11"/>
    </location>
    <ligand>
        <name>substrate</name>
    </ligand>
</feature>
<dbReference type="GO" id="GO:0004143">
    <property type="term" value="F:ATP-dependent diacylglycerol kinase activity"/>
    <property type="evidence" value="ECO:0007669"/>
    <property type="project" value="UniProtKB-EC"/>
</dbReference>
<evidence type="ECO:0000256" key="10">
    <source>
        <dbReference type="ARBA" id="ARBA00022723"/>
    </source>
</evidence>
<dbReference type="GO" id="GO:0006654">
    <property type="term" value="P:phosphatidic acid biosynthetic process"/>
    <property type="evidence" value="ECO:0007669"/>
    <property type="project" value="InterPro"/>
</dbReference>
<keyword evidence="26" id="KW-1185">Reference proteome</keyword>
<evidence type="ECO:0000256" key="15">
    <source>
        <dbReference type="ARBA" id="ARBA00022989"/>
    </source>
</evidence>
<feature type="transmembrane region" description="Helical" evidence="24">
    <location>
        <begin position="98"/>
        <end position="119"/>
    </location>
</feature>
<dbReference type="Gene3D" id="1.10.287.3610">
    <property type="match status" value="1"/>
</dbReference>
<evidence type="ECO:0000256" key="24">
    <source>
        <dbReference type="RuleBase" id="RU363065"/>
    </source>
</evidence>
<gene>
    <name evidence="25" type="ORF">SAMN04488040_0713</name>
</gene>
<keyword evidence="17 24" id="KW-0472">Membrane</keyword>
<keyword evidence="12 24" id="KW-0418">Kinase</keyword>
<keyword evidence="11 22" id="KW-0547">Nucleotide-binding</keyword>
<evidence type="ECO:0000256" key="1">
    <source>
        <dbReference type="ARBA" id="ARBA00004429"/>
    </source>
</evidence>
<evidence type="ECO:0000256" key="3">
    <source>
        <dbReference type="ARBA" id="ARBA00012133"/>
    </source>
</evidence>
<feature type="binding site" evidence="21">
    <location>
        <position position="100"/>
    </location>
    <ligand>
        <name>substrate</name>
    </ligand>
</feature>
<evidence type="ECO:0000256" key="19">
    <source>
        <dbReference type="ARBA" id="ARBA00023264"/>
    </source>
</evidence>
<dbReference type="InterPro" id="IPR033718">
    <property type="entry name" value="DAGK_prok"/>
</dbReference>
<feature type="binding site" evidence="21">
    <location>
        <position position="71"/>
    </location>
    <ligand>
        <name>substrate</name>
    </ligand>
</feature>
<dbReference type="RefSeq" id="WP_245764166.1">
    <property type="nucleotide sequence ID" value="NZ_FPAJ01000001.1"/>
</dbReference>
<evidence type="ECO:0000256" key="11">
    <source>
        <dbReference type="ARBA" id="ARBA00022741"/>
    </source>
</evidence>
<evidence type="ECO:0000256" key="21">
    <source>
        <dbReference type="PIRSR" id="PIRSR600829-2"/>
    </source>
</evidence>
<dbReference type="Pfam" id="PF01219">
    <property type="entry name" value="DAGK_prokar"/>
    <property type="match status" value="1"/>
</dbReference>
<reference evidence="26" key="1">
    <citation type="submission" date="2016-10" db="EMBL/GenBank/DDBJ databases">
        <authorList>
            <person name="Varghese N."/>
            <person name="Submissions S."/>
        </authorList>
    </citation>
    <scope>NUCLEOTIDE SEQUENCE [LARGE SCALE GENOMIC DNA]</scope>
    <source>
        <strain evidence="26">DSM 23422</strain>
    </source>
</reference>
<dbReference type="InterPro" id="IPR000829">
    <property type="entry name" value="DAGK"/>
</dbReference>
<proteinExistence type="inferred from homology"/>
<evidence type="ECO:0000256" key="16">
    <source>
        <dbReference type="ARBA" id="ARBA00023098"/>
    </source>
</evidence>
<dbReference type="PANTHER" id="PTHR34299">
    <property type="entry name" value="DIACYLGLYCEROL KINASE"/>
    <property type="match status" value="1"/>
</dbReference>
<dbReference type="InterPro" id="IPR036945">
    <property type="entry name" value="DAGK_sf"/>
</dbReference>
<feature type="binding site" evidence="22">
    <location>
        <position position="30"/>
    </location>
    <ligand>
        <name>ATP</name>
        <dbReference type="ChEBI" id="CHEBI:30616"/>
    </ligand>
</feature>
<keyword evidence="19 24" id="KW-1208">Phospholipid metabolism</keyword>
<keyword evidence="16 24" id="KW-0443">Lipid metabolism</keyword>
<feature type="binding site" evidence="21">
    <location>
        <position position="57"/>
    </location>
    <ligand>
        <name>substrate</name>
    </ligand>
</feature>
<protein>
    <recommendedName>
        <fullName evidence="4 24">Diacylglycerol kinase</fullName>
        <ecNumber evidence="3 24">2.7.1.107</ecNumber>
    </recommendedName>
</protein>
<dbReference type="PROSITE" id="PS01069">
    <property type="entry name" value="DAGK_PROKAR"/>
    <property type="match status" value="1"/>
</dbReference>
<dbReference type="Proteomes" id="UP000199239">
    <property type="component" value="Unassembled WGS sequence"/>
</dbReference>
<evidence type="ECO:0000256" key="18">
    <source>
        <dbReference type="ARBA" id="ARBA00023209"/>
    </source>
</evidence>
<feature type="binding site" evidence="22">
    <location>
        <position position="78"/>
    </location>
    <ligand>
        <name>ATP</name>
        <dbReference type="ChEBI" id="CHEBI:30616"/>
    </ligand>
</feature>
<comment type="subcellular location">
    <subcellularLocation>
        <location evidence="1 24">Cell inner membrane</location>
        <topology evidence="1 24">Multi-pass membrane protein</topology>
    </subcellularLocation>
</comment>
<keyword evidence="15 24" id="KW-1133">Transmembrane helix</keyword>
<evidence type="ECO:0000313" key="25">
    <source>
        <dbReference type="EMBL" id="SFS51511.1"/>
    </source>
</evidence>
<dbReference type="PANTHER" id="PTHR34299:SF1">
    <property type="entry name" value="DIACYLGLYCEROL KINASE"/>
    <property type="match status" value="1"/>
</dbReference>
<dbReference type="GO" id="GO:0005886">
    <property type="term" value="C:plasma membrane"/>
    <property type="evidence" value="ECO:0007669"/>
    <property type="project" value="UniProtKB-SubCell"/>
</dbReference>
<keyword evidence="10 23" id="KW-0479">Metal-binding</keyword>
<evidence type="ECO:0000256" key="12">
    <source>
        <dbReference type="ARBA" id="ARBA00022777"/>
    </source>
</evidence>
<evidence type="ECO:0000256" key="13">
    <source>
        <dbReference type="ARBA" id="ARBA00022840"/>
    </source>
</evidence>